<dbReference type="AlphaFoldDB" id="A0A9X7JLK4"/>
<gene>
    <name evidence="3" type="ORF">B7P34_26280</name>
</gene>
<keyword evidence="4" id="KW-1185">Reference proteome</keyword>
<organism evidence="3 4">
    <name type="scientific">Streptosporangium nondiastaticum</name>
    <dbReference type="NCBI Taxonomy" id="35764"/>
    <lineage>
        <taxon>Bacteria</taxon>
        <taxon>Bacillati</taxon>
        <taxon>Actinomycetota</taxon>
        <taxon>Actinomycetes</taxon>
        <taxon>Streptosporangiales</taxon>
        <taxon>Streptosporangiaceae</taxon>
        <taxon>Streptosporangium</taxon>
    </lineage>
</organism>
<protein>
    <recommendedName>
        <fullName evidence="2">Helicase HerA central domain-containing protein</fullName>
    </recommendedName>
</protein>
<dbReference type="Pfam" id="PF01935">
    <property type="entry name" value="DUF87"/>
    <property type="match status" value="1"/>
</dbReference>
<evidence type="ECO:0000313" key="4">
    <source>
        <dbReference type="Proteomes" id="UP000242427"/>
    </source>
</evidence>
<dbReference type="SUPFAM" id="SSF52540">
    <property type="entry name" value="P-loop containing nucleoside triphosphate hydrolases"/>
    <property type="match status" value="1"/>
</dbReference>
<feature type="region of interest" description="Disordered" evidence="1">
    <location>
        <begin position="1"/>
        <end position="20"/>
    </location>
</feature>
<feature type="domain" description="Helicase HerA central" evidence="2">
    <location>
        <begin position="431"/>
        <end position="489"/>
    </location>
</feature>
<evidence type="ECO:0000313" key="3">
    <source>
        <dbReference type="EMBL" id="PSJ25813.1"/>
    </source>
</evidence>
<dbReference type="Proteomes" id="UP000242427">
    <property type="component" value="Unassembled WGS sequence"/>
</dbReference>
<proteinExistence type="predicted"/>
<dbReference type="PANTHER" id="PTHR30121:SF6">
    <property type="entry name" value="SLR6007 PROTEIN"/>
    <property type="match status" value="1"/>
</dbReference>
<name>A0A9X7JLK4_9ACTN</name>
<dbReference type="Gene3D" id="3.40.50.300">
    <property type="entry name" value="P-loop containing nucleotide triphosphate hydrolases"/>
    <property type="match status" value="2"/>
</dbReference>
<comment type="caution">
    <text evidence="3">The sequence shown here is derived from an EMBL/GenBank/DDBJ whole genome shotgun (WGS) entry which is preliminary data.</text>
</comment>
<evidence type="ECO:0000256" key="1">
    <source>
        <dbReference type="SAM" id="MobiDB-lite"/>
    </source>
</evidence>
<dbReference type="EMBL" id="PXWG01000101">
    <property type="protein sequence ID" value="PSJ25813.1"/>
    <property type="molecule type" value="Genomic_DNA"/>
</dbReference>
<dbReference type="InterPro" id="IPR027417">
    <property type="entry name" value="P-loop_NTPase"/>
</dbReference>
<evidence type="ECO:0000259" key="2">
    <source>
        <dbReference type="Pfam" id="PF01935"/>
    </source>
</evidence>
<accession>A0A9X7JLK4</accession>
<sequence length="962" mass="104440">MDPLSSMNQQTDRTPPPGVLTVGDGTSVWAWAAVRIEAAADLTETREYADLPEDERRIKAVAAEAAWLAGQWDTRHDARIELRYLTDPAGRRISCALLARVRGDGTDGTDGSGTAADSAVTAVLALRDRLVQLPHHVHAASVEDAAEVARWLTPFTPDPAGLAEIRKRYRTGLPNRPDAGVQYYLAPQPFTVAAPPWDALWQALVAHPYPVMLTVGLEPYRVPDDLGPMLHQIATHYGRLATPGQMPEGLWGPPSQLAPDNFAVDASKVYADAARRYTDRAFRIRIALASPNPLPESLAELAGATVSPPERAARGTALTETFTGPAHVTVRPAPHELAAAWTGITTLEHARWGGDQRWQLPEQLSPPLRLLSELVDAREAGAALRLPLAVHGHMAGFPVRRPDMALETDYRPQGPAIELGRQLVRGAPAGPLGVELGSLSRHALFVGTTGSGKTNTTLAFCQQLWRDHKVPFLVLEPVNSELDDYRWLATRPGFEDLLVLTVGDENTAPFRLNPFEVPHGVRISTHTAGLLACFDAAFGLWDPLPAIYNRALRNTYARKGIVPTDVSTPAHDGAWPTLRDFIAEMRKECDQLGYSGEVKDNIIAASRLRAESLAEGACGSTLDCARSYPVEELLNRPVVIELAGVGDNEKEQSLVTALILQTMTEHYKATRRGGDLAHVTVIEEAHRLLGRPVASGGDGKEGNAQARAAQAFANTLAENRKYGEGLVIVEQVPEKLIEDAYKNTNLKIMHRLPSATDRELIGGTMRFAPDQERFASSLEPFQAFAHHDGIDRPALIKVPNVRAEAAAESGEARAPLAGNAELADRFRAFADATPDVDAALAPFPDCEGCRHRCAFRARAATAVWPEHGTELKKRVADYPKTSAAQAEWWARTAEWVAGIADAVAPRGAAAEAVDDYRACVFIHLAQSAWKRKTLPWVRLYRSNAKSTAVAGDADARTDATDS</sequence>
<reference evidence="3 4" key="1">
    <citation type="submission" date="2018-03" db="EMBL/GenBank/DDBJ databases">
        <title>Chitinolytic properties of Streptosporangium nondiastaticum TBG75A20.</title>
        <authorList>
            <person name="Gayathri V."/>
            <person name="Shiburaj S."/>
        </authorList>
    </citation>
    <scope>NUCLEOTIDE SEQUENCE [LARGE SCALE GENOMIC DNA]</scope>
    <source>
        <strain evidence="3 4">TBG75A20</strain>
    </source>
</reference>
<feature type="compositionally biased region" description="Polar residues" evidence="1">
    <location>
        <begin position="1"/>
        <end position="13"/>
    </location>
</feature>
<dbReference type="InterPro" id="IPR051162">
    <property type="entry name" value="T4SS_component"/>
</dbReference>
<dbReference type="InterPro" id="IPR002789">
    <property type="entry name" value="HerA_central"/>
</dbReference>
<dbReference type="PANTHER" id="PTHR30121">
    <property type="entry name" value="UNCHARACTERIZED PROTEIN YJGR-RELATED"/>
    <property type="match status" value="1"/>
</dbReference>